<proteinExistence type="predicted"/>
<name>A0A2T1DY16_9CYAN</name>
<organism evidence="1 2">
    <name type="scientific">Stenomitos frigidus ULC18</name>
    <dbReference type="NCBI Taxonomy" id="2107698"/>
    <lineage>
        <taxon>Bacteria</taxon>
        <taxon>Bacillati</taxon>
        <taxon>Cyanobacteriota</taxon>
        <taxon>Cyanophyceae</taxon>
        <taxon>Leptolyngbyales</taxon>
        <taxon>Leptolyngbyaceae</taxon>
        <taxon>Stenomitos</taxon>
    </lineage>
</organism>
<dbReference type="AlphaFoldDB" id="A0A2T1DY16"/>
<gene>
    <name evidence="1" type="ORF">C7B82_23270</name>
</gene>
<dbReference type="PROSITE" id="PS51197">
    <property type="entry name" value="HTH_RRF2_2"/>
    <property type="match status" value="1"/>
</dbReference>
<reference evidence="1 2" key="2">
    <citation type="submission" date="2018-03" db="EMBL/GenBank/DDBJ databases">
        <title>The ancient ancestry and fast evolution of plastids.</title>
        <authorList>
            <person name="Moore K.R."/>
            <person name="Magnabosco C."/>
            <person name="Momper L."/>
            <person name="Gold D.A."/>
            <person name="Bosak T."/>
            <person name="Fournier G.P."/>
        </authorList>
    </citation>
    <scope>NUCLEOTIDE SEQUENCE [LARGE SCALE GENOMIC DNA]</scope>
    <source>
        <strain evidence="1 2">ULC18</strain>
    </source>
</reference>
<dbReference type="InterPro" id="IPR036388">
    <property type="entry name" value="WH-like_DNA-bd_sf"/>
</dbReference>
<dbReference type="EMBL" id="PVWK01000125">
    <property type="protein sequence ID" value="PSB25406.1"/>
    <property type="molecule type" value="Genomic_DNA"/>
</dbReference>
<evidence type="ECO:0000313" key="2">
    <source>
        <dbReference type="Proteomes" id="UP000239576"/>
    </source>
</evidence>
<protein>
    <submittedName>
        <fullName evidence="1">Uncharacterized protein</fullName>
    </submittedName>
</protein>
<sequence>MALANHADPQHPLTISSIPARHAITERYLEQILTILRRGGMVHSQ</sequence>
<keyword evidence="2" id="KW-1185">Reference proteome</keyword>
<dbReference type="Gene3D" id="1.10.10.10">
    <property type="entry name" value="Winged helix-like DNA-binding domain superfamily/Winged helix DNA-binding domain"/>
    <property type="match status" value="1"/>
</dbReference>
<evidence type="ECO:0000313" key="1">
    <source>
        <dbReference type="EMBL" id="PSB25406.1"/>
    </source>
</evidence>
<accession>A0A2T1DY16</accession>
<dbReference type="InterPro" id="IPR000944">
    <property type="entry name" value="Tscrpt_reg_Rrf2"/>
</dbReference>
<dbReference type="Proteomes" id="UP000239576">
    <property type="component" value="Unassembled WGS sequence"/>
</dbReference>
<comment type="caution">
    <text evidence="1">The sequence shown here is derived from an EMBL/GenBank/DDBJ whole genome shotgun (WGS) entry which is preliminary data.</text>
</comment>
<dbReference type="OrthoDB" id="9808360at2"/>
<dbReference type="RefSeq" id="WP_106259018.1">
    <property type="nucleotide sequence ID" value="NZ_CAWNSW010000034.1"/>
</dbReference>
<reference evidence="2" key="1">
    <citation type="submission" date="2018-02" db="EMBL/GenBank/DDBJ databases">
        <authorList>
            <person name="Moore K."/>
            <person name="Momper L."/>
        </authorList>
    </citation>
    <scope>NUCLEOTIDE SEQUENCE [LARGE SCALE GENOMIC DNA]</scope>
    <source>
        <strain evidence="2">ULC18</strain>
    </source>
</reference>